<accession>A0A0C9X913</accession>
<gene>
    <name evidence="1" type="ORF">K443DRAFT_12349</name>
</gene>
<reference evidence="1 2" key="1">
    <citation type="submission" date="2014-04" db="EMBL/GenBank/DDBJ databases">
        <authorList>
            <consortium name="DOE Joint Genome Institute"/>
            <person name="Kuo A."/>
            <person name="Kohler A."/>
            <person name="Nagy L.G."/>
            <person name="Floudas D."/>
            <person name="Copeland A."/>
            <person name="Barry K.W."/>
            <person name="Cichocki N."/>
            <person name="Veneault-Fourrey C."/>
            <person name="LaButti K."/>
            <person name="Lindquist E.A."/>
            <person name="Lipzen A."/>
            <person name="Lundell T."/>
            <person name="Morin E."/>
            <person name="Murat C."/>
            <person name="Sun H."/>
            <person name="Tunlid A."/>
            <person name="Henrissat B."/>
            <person name="Grigoriev I.V."/>
            <person name="Hibbett D.S."/>
            <person name="Martin F."/>
            <person name="Nordberg H.P."/>
            <person name="Cantor M.N."/>
            <person name="Hua S.X."/>
        </authorList>
    </citation>
    <scope>NUCLEOTIDE SEQUENCE [LARGE SCALE GENOMIC DNA]</scope>
    <source>
        <strain evidence="1 2">LaAM-08-1</strain>
    </source>
</reference>
<protein>
    <submittedName>
        <fullName evidence="1">Unplaced genomic scaffold K443scaffold_272, whole genome shotgun sequence</fullName>
    </submittedName>
</protein>
<keyword evidence="2" id="KW-1185">Reference proteome</keyword>
<dbReference type="AlphaFoldDB" id="A0A0C9X913"/>
<dbReference type="EMBL" id="KN838807">
    <property type="protein sequence ID" value="KIJ94141.1"/>
    <property type="molecule type" value="Genomic_DNA"/>
</dbReference>
<proteinExistence type="predicted"/>
<evidence type="ECO:0000313" key="1">
    <source>
        <dbReference type="EMBL" id="KIJ94141.1"/>
    </source>
</evidence>
<name>A0A0C9X913_9AGAR</name>
<dbReference type="HOGENOM" id="CLU_3069041_0_0_1"/>
<organism evidence="1 2">
    <name type="scientific">Laccaria amethystina LaAM-08-1</name>
    <dbReference type="NCBI Taxonomy" id="1095629"/>
    <lineage>
        <taxon>Eukaryota</taxon>
        <taxon>Fungi</taxon>
        <taxon>Dikarya</taxon>
        <taxon>Basidiomycota</taxon>
        <taxon>Agaricomycotina</taxon>
        <taxon>Agaricomycetes</taxon>
        <taxon>Agaricomycetidae</taxon>
        <taxon>Agaricales</taxon>
        <taxon>Agaricineae</taxon>
        <taxon>Hydnangiaceae</taxon>
        <taxon>Laccaria</taxon>
    </lineage>
</organism>
<sequence length="53" mass="5899">MFMTIDQRPRLSSRQGRYIWTMDHALDVAGVDAETKAKQVKALGLKWAAAAHG</sequence>
<dbReference type="Proteomes" id="UP000054477">
    <property type="component" value="Unassembled WGS sequence"/>
</dbReference>
<reference evidence="2" key="2">
    <citation type="submission" date="2015-01" db="EMBL/GenBank/DDBJ databases">
        <title>Evolutionary Origins and Diversification of the Mycorrhizal Mutualists.</title>
        <authorList>
            <consortium name="DOE Joint Genome Institute"/>
            <consortium name="Mycorrhizal Genomics Consortium"/>
            <person name="Kohler A."/>
            <person name="Kuo A."/>
            <person name="Nagy L.G."/>
            <person name="Floudas D."/>
            <person name="Copeland A."/>
            <person name="Barry K.W."/>
            <person name="Cichocki N."/>
            <person name="Veneault-Fourrey C."/>
            <person name="LaButti K."/>
            <person name="Lindquist E.A."/>
            <person name="Lipzen A."/>
            <person name="Lundell T."/>
            <person name="Morin E."/>
            <person name="Murat C."/>
            <person name="Riley R."/>
            <person name="Ohm R."/>
            <person name="Sun H."/>
            <person name="Tunlid A."/>
            <person name="Henrissat B."/>
            <person name="Grigoriev I.V."/>
            <person name="Hibbett D.S."/>
            <person name="Martin F."/>
        </authorList>
    </citation>
    <scope>NUCLEOTIDE SEQUENCE [LARGE SCALE GENOMIC DNA]</scope>
    <source>
        <strain evidence="2">LaAM-08-1</strain>
    </source>
</reference>
<evidence type="ECO:0000313" key="2">
    <source>
        <dbReference type="Proteomes" id="UP000054477"/>
    </source>
</evidence>